<feature type="domain" description="ABC transmembrane type-1" evidence="9">
    <location>
        <begin position="329"/>
        <end position="535"/>
    </location>
</feature>
<evidence type="ECO:0000313" key="11">
    <source>
        <dbReference type="Proteomes" id="UP000032515"/>
    </source>
</evidence>
<keyword evidence="2 8" id="KW-0813">Transport</keyword>
<dbReference type="Pfam" id="PF00528">
    <property type="entry name" value="BPD_transp_1"/>
    <property type="match status" value="1"/>
</dbReference>
<feature type="transmembrane region" description="Helical" evidence="8">
    <location>
        <begin position="57"/>
        <end position="77"/>
    </location>
</feature>
<dbReference type="SUPFAM" id="SSF161098">
    <property type="entry name" value="MetI-like"/>
    <property type="match status" value="2"/>
</dbReference>
<evidence type="ECO:0000259" key="9">
    <source>
        <dbReference type="PROSITE" id="PS50928"/>
    </source>
</evidence>
<comment type="similarity">
    <text evidence="8">Belongs to the binding-protein-dependent transport system permease family.</text>
</comment>
<organism evidence="10 11">
    <name type="scientific">Rhodopseudomonas palustris</name>
    <dbReference type="NCBI Taxonomy" id="1076"/>
    <lineage>
        <taxon>Bacteria</taxon>
        <taxon>Pseudomonadati</taxon>
        <taxon>Pseudomonadota</taxon>
        <taxon>Alphaproteobacteria</taxon>
        <taxon>Hyphomicrobiales</taxon>
        <taxon>Nitrobacteraceae</taxon>
        <taxon>Rhodopseudomonas</taxon>
    </lineage>
</organism>
<dbReference type="InterPro" id="IPR035906">
    <property type="entry name" value="MetI-like_sf"/>
</dbReference>
<feature type="transmembrane region" description="Helical" evidence="8">
    <location>
        <begin position="89"/>
        <end position="109"/>
    </location>
</feature>
<dbReference type="CDD" id="cd06261">
    <property type="entry name" value="TM_PBP2"/>
    <property type="match status" value="2"/>
</dbReference>
<evidence type="ECO:0000256" key="1">
    <source>
        <dbReference type="ARBA" id="ARBA00004429"/>
    </source>
</evidence>
<dbReference type="Proteomes" id="UP000032515">
    <property type="component" value="Unassembled WGS sequence"/>
</dbReference>
<feature type="transmembrane region" description="Helical" evidence="8">
    <location>
        <begin position="289"/>
        <end position="309"/>
    </location>
</feature>
<evidence type="ECO:0000256" key="2">
    <source>
        <dbReference type="ARBA" id="ARBA00022448"/>
    </source>
</evidence>
<keyword evidence="5 8" id="KW-0812">Transmembrane</keyword>
<feature type="transmembrane region" description="Helical" evidence="8">
    <location>
        <begin position="375"/>
        <end position="402"/>
    </location>
</feature>
<proteinExistence type="inferred from homology"/>
<feature type="transmembrane region" description="Helical" evidence="8">
    <location>
        <begin position="12"/>
        <end position="37"/>
    </location>
</feature>
<evidence type="ECO:0000256" key="6">
    <source>
        <dbReference type="ARBA" id="ARBA00022989"/>
    </source>
</evidence>
<dbReference type="EMBL" id="JXXE01000166">
    <property type="protein sequence ID" value="KIZ45074.1"/>
    <property type="molecule type" value="Genomic_DNA"/>
</dbReference>
<keyword evidence="4" id="KW-0997">Cell inner membrane</keyword>
<feature type="transmembrane region" description="Helical" evidence="8">
    <location>
        <begin position="140"/>
        <end position="158"/>
    </location>
</feature>
<evidence type="ECO:0000256" key="8">
    <source>
        <dbReference type="RuleBase" id="RU363032"/>
    </source>
</evidence>
<protein>
    <submittedName>
        <fullName evidence="10">Iron ABC transporter permease</fullName>
    </submittedName>
</protein>
<evidence type="ECO:0000256" key="4">
    <source>
        <dbReference type="ARBA" id="ARBA00022519"/>
    </source>
</evidence>
<dbReference type="GO" id="GO:0055085">
    <property type="term" value="P:transmembrane transport"/>
    <property type="evidence" value="ECO:0007669"/>
    <property type="project" value="InterPro"/>
</dbReference>
<dbReference type="PROSITE" id="PS50928">
    <property type="entry name" value="ABC_TM1"/>
    <property type="match status" value="2"/>
</dbReference>
<feature type="transmembrane region" description="Helical" evidence="8">
    <location>
        <begin position="408"/>
        <end position="428"/>
    </location>
</feature>
<comment type="caution">
    <text evidence="10">The sequence shown here is derived from an EMBL/GenBank/DDBJ whole genome shotgun (WGS) entry which is preliminary data.</text>
</comment>
<feature type="transmembrane region" description="Helical" evidence="8">
    <location>
        <begin position="329"/>
        <end position="354"/>
    </location>
</feature>
<feature type="transmembrane region" description="Helical" evidence="8">
    <location>
        <begin position="197"/>
        <end position="216"/>
    </location>
</feature>
<gene>
    <name evidence="10" type="ORF">OO17_08500</name>
</gene>
<dbReference type="InterPro" id="IPR000515">
    <property type="entry name" value="MetI-like"/>
</dbReference>
<feature type="transmembrane region" description="Helical" evidence="8">
    <location>
        <begin position="236"/>
        <end position="258"/>
    </location>
</feature>
<dbReference type="OrthoDB" id="9790211at2"/>
<keyword evidence="7 8" id="KW-0472">Membrane</keyword>
<dbReference type="GO" id="GO:0005886">
    <property type="term" value="C:plasma membrane"/>
    <property type="evidence" value="ECO:0007669"/>
    <property type="project" value="UniProtKB-SubCell"/>
</dbReference>
<evidence type="ECO:0000256" key="7">
    <source>
        <dbReference type="ARBA" id="ARBA00023136"/>
    </source>
</evidence>
<dbReference type="Gene3D" id="1.10.3720.10">
    <property type="entry name" value="MetI-like"/>
    <property type="match status" value="2"/>
</dbReference>
<dbReference type="PANTHER" id="PTHR43357:SF3">
    <property type="entry name" value="FE(3+)-TRANSPORT SYSTEM PERMEASE PROTEIN FBPB 2"/>
    <property type="match status" value="1"/>
</dbReference>
<name>A0A0D7EW40_RHOPL</name>
<reference evidence="10 11" key="1">
    <citation type="submission" date="2014-11" db="EMBL/GenBank/DDBJ databases">
        <title>Genomics and ecophysiology of heterotrophic nitrogen fixing bacteria isolated from estuarine surface water.</title>
        <authorList>
            <person name="Bentzon-Tilia M."/>
            <person name="Severin I."/>
            <person name="Hansen L.H."/>
            <person name="Riemann L."/>
        </authorList>
    </citation>
    <scope>NUCLEOTIDE SEQUENCE [LARGE SCALE GENOMIC DNA]</scope>
    <source>
        <strain evidence="10 11">BAL398</strain>
    </source>
</reference>
<feature type="domain" description="ABC transmembrane type-1" evidence="9">
    <location>
        <begin position="53"/>
        <end position="257"/>
    </location>
</feature>
<keyword evidence="6 8" id="KW-1133">Transmembrane helix</keyword>
<evidence type="ECO:0000256" key="3">
    <source>
        <dbReference type="ARBA" id="ARBA00022475"/>
    </source>
</evidence>
<dbReference type="RefSeq" id="WP_044408604.1">
    <property type="nucleotide sequence ID" value="NZ_JXXE01000166.1"/>
</dbReference>
<dbReference type="PANTHER" id="PTHR43357">
    <property type="entry name" value="INNER MEMBRANE ABC TRANSPORTER PERMEASE PROTEIN YDCV"/>
    <property type="match status" value="1"/>
</dbReference>
<dbReference type="AlphaFoldDB" id="A0A0D7EW40"/>
<keyword evidence="3" id="KW-1003">Cell membrane</keyword>
<evidence type="ECO:0000313" key="10">
    <source>
        <dbReference type="EMBL" id="KIZ45074.1"/>
    </source>
</evidence>
<accession>A0A0D7EW40</accession>
<dbReference type="PATRIC" id="fig|1076.23.peg.999"/>
<feature type="transmembrane region" description="Helical" evidence="8">
    <location>
        <begin position="517"/>
        <end position="536"/>
    </location>
</feature>
<evidence type="ECO:0000256" key="5">
    <source>
        <dbReference type="ARBA" id="ARBA00022692"/>
    </source>
</evidence>
<sequence>MKHFSRIERSAAAIALLTALAVAAPVVSIAVVALGPVDDLWPHLLAYVLPQALRDTALLLLGVGTVALSIGAGSAWLMSSRDFPGRALLLWLMPLPLAIPTYLAAYVYVDLFEPLGLAHRMLTLALPPRDALGWLPNLRSLPGAILVIGLVLYPYVYLSARAMFQVQSAEFAEAAKVLGAGRFTIFRRVTLPMARPALAVGVSLVSLETLNDIGASEYLGVRTLTLSIFTTWLNRGSLAGAAQLSLVLLAIVAALIALERNGRRNASVESSAENPRLTPRTNLPGLRGWLAFAACLTPPLLGFLLPVAYLLRETLRRDLVSDGAVWRDAWHSVTLAAAATAIALLLGLIVVLALRWRPTRLTRIAAATAQAGYALPGLVLALGLLAPVLLIDGGFAALAHALGLPPPGLLMIGSGAALVAAYVIRFLAVPSGFIAAGFARIPRDYDDSASAAGASRLTALRRVDLPLLRPALLGAAIVVFVDCLKELPATLLLRPLNVETLATSIYQYASRGSFEDGALAALLIVAASVPPVIWLTRFADVPQGPA</sequence>
<comment type="subcellular location">
    <subcellularLocation>
        <location evidence="1">Cell inner membrane</location>
        <topology evidence="1">Multi-pass membrane protein</topology>
    </subcellularLocation>
    <subcellularLocation>
        <location evidence="8">Cell membrane</location>
        <topology evidence="8">Multi-pass membrane protein</topology>
    </subcellularLocation>
</comment>